<protein>
    <submittedName>
        <fullName evidence="2">Uncharacterized protein YdhG (YjbR/CyaY superfamily)</fullName>
    </submittedName>
</protein>
<gene>
    <name evidence="2" type="ORF">EDD28_1181</name>
</gene>
<dbReference type="RefSeq" id="WP_123738754.1">
    <property type="nucleotide sequence ID" value="NZ_CALFQU010000053.1"/>
</dbReference>
<name>A0A3N2D9X5_9MICO</name>
<reference evidence="2 3" key="1">
    <citation type="submission" date="2018-11" db="EMBL/GenBank/DDBJ databases">
        <title>Sequencing the genomes of 1000 actinobacteria strains.</title>
        <authorList>
            <person name="Klenk H.-P."/>
        </authorList>
    </citation>
    <scope>NUCLEOTIDE SEQUENCE [LARGE SCALE GENOMIC DNA]</scope>
    <source>
        <strain evidence="2 3">DSM 13521</strain>
    </source>
</reference>
<dbReference type="OrthoDB" id="3236524at2"/>
<dbReference type="Pfam" id="PF08818">
    <property type="entry name" value="DUF1801"/>
    <property type="match status" value="1"/>
</dbReference>
<evidence type="ECO:0000313" key="2">
    <source>
        <dbReference type="EMBL" id="ROR96596.1"/>
    </source>
</evidence>
<dbReference type="AlphaFoldDB" id="A0A3N2D9X5"/>
<proteinExistence type="predicted"/>
<sequence>MGTVDDYLAELNPADAAVVGHVYDVAREAAPEATQGTSYGMPALVLDGKGLLSVMRARAHVGVYPYSAAVVSEVAPEVEAVPETSLAKGTIRFQPGHPLPDDVVRLIVRTRIAQIRGS</sequence>
<accession>A0A3N2D9X5</accession>
<dbReference type="Proteomes" id="UP000275356">
    <property type="component" value="Unassembled WGS sequence"/>
</dbReference>
<dbReference type="SUPFAM" id="SSF159888">
    <property type="entry name" value="YdhG-like"/>
    <property type="match status" value="1"/>
</dbReference>
<organism evidence="2 3">
    <name type="scientific">Salana multivorans</name>
    <dbReference type="NCBI Taxonomy" id="120377"/>
    <lineage>
        <taxon>Bacteria</taxon>
        <taxon>Bacillati</taxon>
        <taxon>Actinomycetota</taxon>
        <taxon>Actinomycetes</taxon>
        <taxon>Micrococcales</taxon>
        <taxon>Beutenbergiaceae</taxon>
        <taxon>Salana</taxon>
    </lineage>
</organism>
<dbReference type="Gene3D" id="3.90.1150.200">
    <property type="match status" value="1"/>
</dbReference>
<evidence type="ECO:0000259" key="1">
    <source>
        <dbReference type="Pfam" id="PF08818"/>
    </source>
</evidence>
<comment type="caution">
    <text evidence="2">The sequence shown here is derived from an EMBL/GenBank/DDBJ whole genome shotgun (WGS) entry which is preliminary data.</text>
</comment>
<feature type="domain" description="YdhG-like" evidence="1">
    <location>
        <begin position="19"/>
        <end position="112"/>
    </location>
</feature>
<dbReference type="InterPro" id="IPR014922">
    <property type="entry name" value="YdhG-like"/>
</dbReference>
<evidence type="ECO:0000313" key="3">
    <source>
        <dbReference type="Proteomes" id="UP000275356"/>
    </source>
</evidence>
<dbReference type="EMBL" id="RKHQ01000001">
    <property type="protein sequence ID" value="ROR96596.1"/>
    <property type="molecule type" value="Genomic_DNA"/>
</dbReference>
<keyword evidence="3" id="KW-1185">Reference proteome</keyword>